<dbReference type="InterPro" id="IPR003797">
    <property type="entry name" value="DegV"/>
</dbReference>
<accession>A0A0R2HCM1</accession>
<dbReference type="SUPFAM" id="SSF82549">
    <property type="entry name" value="DAK1/DegV-like"/>
    <property type="match status" value="1"/>
</dbReference>
<gene>
    <name evidence="2" type="ORF">IV49_GL001384</name>
</gene>
<protein>
    <recommendedName>
        <fullName evidence="4">DegV family protein</fullName>
    </recommendedName>
</protein>
<name>A0A0R2HCM1_9FIRM</name>
<evidence type="ECO:0000256" key="1">
    <source>
        <dbReference type="ARBA" id="ARBA00023121"/>
    </source>
</evidence>
<comment type="caution">
    <text evidence="2">The sequence shown here is derived from an EMBL/GenBank/DDBJ whole genome shotgun (WGS) entry which is preliminary data.</text>
</comment>
<dbReference type="RefSeq" id="WP_029070891.1">
    <property type="nucleotide sequence ID" value="NZ_JNKN01000038.1"/>
</dbReference>
<keyword evidence="3" id="KW-1185">Reference proteome</keyword>
<dbReference type="Gene3D" id="3.40.50.10170">
    <property type="match status" value="1"/>
</dbReference>
<evidence type="ECO:0000313" key="3">
    <source>
        <dbReference type="Proteomes" id="UP000051841"/>
    </source>
</evidence>
<organism evidence="2 3">
    <name type="scientific">Kandleria vitulina DSM 20405</name>
    <dbReference type="NCBI Taxonomy" id="1410657"/>
    <lineage>
        <taxon>Bacteria</taxon>
        <taxon>Bacillati</taxon>
        <taxon>Bacillota</taxon>
        <taxon>Erysipelotrichia</taxon>
        <taxon>Erysipelotrichales</taxon>
        <taxon>Coprobacillaceae</taxon>
        <taxon>Kandleria</taxon>
    </lineage>
</organism>
<dbReference type="PROSITE" id="PS51482">
    <property type="entry name" value="DEGV"/>
    <property type="match status" value="1"/>
</dbReference>
<dbReference type="EMBL" id="JQBL01000039">
    <property type="protein sequence ID" value="KRN47591.1"/>
    <property type="molecule type" value="Genomic_DNA"/>
</dbReference>
<dbReference type="GO" id="GO:0008289">
    <property type="term" value="F:lipid binding"/>
    <property type="evidence" value="ECO:0007669"/>
    <property type="project" value="UniProtKB-KW"/>
</dbReference>
<evidence type="ECO:0008006" key="4">
    <source>
        <dbReference type="Google" id="ProtNLM"/>
    </source>
</evidence>
<dbReference type="Proteomes" id="UP000051841">
    <property type="component" value="Unassembled WGS sequence"/>
</dbReference>
<dbReference type="InterPro" id="IPR043168">
    <property type="entry name" value="DegV_C"/>
</dbReference>
<dbReference type="AlphaFoldDB" id="A0A0R2HCM1"/>
<reference evidence="2 3" key="1">
    <citation type="journal article" date="2015" name="Genome Announc.">
        <title>Expanding the biotechnology potential of lactobacilli through comparative genomics of 213 strains and associated genera.</title>
        <authorList>
            <person name="Sun Z."/>
            <person name="Harris H.M."/>
            <person name="McCann A."/>
            <person name="Guo C."/>
            <person name="Argimon S."/>
            <person name="Zhang W."/>
            <person name="Yang X."/>
            <person name="Jeffery I.B."/>
            <person name="Cooney J.C."/>
            <person name="Kagawa T.F."/>
            <person name="Liu W."/>
            <person name="Song Y."/>
            <person name="Salvetti E."/>
            <person name="Wrobel A."/>
            <person name="Rasinkangas P."/>
            <person name="Parkhill J."/>
            <person name="Rea M.C."/>
            <person name="O'Sullivan O."/>
            <person name="Ritari J."/>
            <person name="Douillard F.P."/>
            <person name="Paul Ross R."/>
            <person name="Yang R."/>
            <person name="Briner A.E."/>
            <person name="Felis G.E."/>
            <person name="de Vos W.M."/>
            <person name="Barrangou R."/>
            <person name="Klaenhammer T.R."/>
            <person name="Caufield P.W."/>
            <person name="Cui Y."/>
            <person name="Zhang H."/>
            <person name="O'Toole P.W."/>
        </authorList>
    </citation>
    <scope>NUCLEOTIDE SEQUENCE [LARGE SCALE GENOMIC DNA]</scope>
    <source>
        <strain evidence="2 3">DSM 20405</strain>
    </source>
</reference>
<dbReference type="InterPro" id="IPR050270">
    <property type="entry name" value="DegV_domain_contain"/>
</dbReference>
<evidence type="ECO:0000313" key="2">
    <source>
        <dbReference type="EMBL" id="KRN47591.1"/>
    </source>
</evidence>
<dbReference type="PANTHER" id="PTHR33434">
    <property type="entry name" value="DEGV DOMAIN-CONTAINING PROTEIN DR_1986-RELATED"/>
    <property type="match status" value="1"/>
</dbReference>
<dbReference type="Gene3D" id="3.30.1180.10">
    <property type="match status" value="1"/>
</dbReference>
<sequence>MYKIISDSSCDLTIEAAKAYDVEVVPFYIRIGEKEYKENVNLSVKEFYQFMVDHKDEFPKTSTPSIEDYTTVFKKYLDQEIDIICICITSKFSGSYNSARLAKESLEDDYPDRKITVIDCTFNTVLQGTYVREAAKLSKEVDYDECVERIMKVRDTGRIFFTVGSFDYLIHGGRIGKVAGVAAKTLGIKPLIVLKEGEIFADGVARGRKRSIKKVIENAIKHMENNQIDPSDYVFSVGYGYDEEEGKQVLNLVKETLSSHYPQSSIDISLLPIGATIGVHTGPYPIGMTLIKKP</sequence>
<dbReference type="Pfam" id="PF02645">
    <property type="entry name" value="DegV"/>
    <property type="match status" value="1"/>
</dbReference>
<proteinExistence type="predicted"/>
<dbReference type="NCBIfam" id="TIGR00762">
    <property type="entry name" value="DegV"/>
    <property type="match status" value="1"/>
</dbReference>
<keyword evidence="1" id="KW-0446">Lipid-binding</keyword>
<dbReference type="PATRIC" id="fig|1410657.5.peg.1433"/>
<dbReference type="PANTHER" id="PTHR33434:SF2">
    <property type="entry name" value="FATTY ACID-BINDING PROTEIN TM_1468"/>
    <property type="match status" value="1"/>
</dbReference>